<evidence type="ECO:0000313" key="15">
    <source>
        <dbReference type="Proteomes" id="UP001240483"/>
    </source>
</evidence>
<evidence type="ECO:0000259" key="13">
    <source>
        <dbReference type="PROSITE" id="PS50850"/>
    </source>
</evidence>
<protein>
    <recommendedName>
        <fullName evidence="10">Putative proline/betaine transporter</fullName>
    </recommendedName>
</protein>
<dbReference type="InterPro" id="IPR036259">
    <property type="entry name" value="MFS_trans_sf"/>
</dbReference>
<evidence type="ECO:0000256" key="3">
    <source>
        <dbReference type="ARBA" id="ARBA00022448"/>
    </source>
</evidence>
<evidence type="ECO:0000256" key="4">
    <source>
        <dbReference type="ARBA" id="ARBA00022475"/>
    </source>
</evidence>
<keyword evidence="5 12" id="KW-0812">Transmembrane</keyword>
<feature type="domain" description="Major facilitator superfamily (MFS) profile" evidence="13">
    <location>
        <begin position="42"/>
        <end position="458"/>
    </location>
</feature>
<dbReference type="InterPro" id="IPR011701">
    <property type="entry name" value="MFS"/>
</dbReference>
<feature type="transmembrane region" description="Helical" evidence="12">
    <location>
        <begin position="338"/>
        <end position="357"/>
    </location>
</feature>
<gene>
    <name evidence="14" type="ORF">QP116_02855</name>
</gene>
<evidence type="ECO:0000256" key="8">
    <source>
        <dbReference type="ARBA" id="ARBA00023136"/>
    </source>
</evidence>
<evidence type="ECO:0000256" key="6">
    <source>
        <dbReference type="ARBA" id="ARBA00022847"/>
    </source>
</evidence>
<sequence length="466" mass="49234">MTSITPKSRPDGTATSAGEKQDTVDALLNISPEERRRESRKVILSSYLGSTIEFYDFLLYATAAAVVFPHVFFPASDPLAGSIAAFGTFAAGYVARPLGGALFGHFGDRLGRKKMLVLSMLLMGLASTAIGLIPSAEMIGIWGVVLLVIMRIFQGIAVGGEWGGAALMALEHSETKKRGFAASFTNAGAPSGAALGTFMMGAVSALLSEEQFLSWGWRIPFLFSFLLLIVGLIIRSKVSESPVFQAAMIKAEAEDKNKPKVPLISVLRRPKALILTMFAGAAGFALQVLLPTFAVGYSAAGGTARSDVLYAFAWASVISIFMVVGSGLLSDALGRRPVMIAGLVLYVAFLFPMFPMLRSDSWLVILAAFTIALALHGMIYGPLAAFIAEQFGTESRYTGASLGYQLATLLGAGFTPTIVASLYAGPGGGESTMPVIGFIAAISAVSAIAILLTRESKDHDLLIHEH</sequence>
<dbReference type="FunFam" id="1.20.1250.20:FF:000001">
    <property type="entry name" value="Dicarboxylate MFS transporter"/>
    <property type="match status" value="1"/>
</dbReference>
<proteinExistence type="inferred from homology"/>
<evidence type="ECO:0000256" key="7">
    <source>
        <dbReference type="ARBA" id="ARBA00022989"/>
    </source>
</evidence>
<feature type="region of interest" description="Disordered" evidence="11">
    <location>
        <begin position="1"/>
        <end position="20"/>
    </location>
</feature>
<comment type="function">
    <text evidence="9">May be a proton symporter involved in the uptake of osmolytes such as proline and glycine betaine.</text>
</comment>
<feature type="transmembrane region" description="Helical" evidence="12">
    <location>
        <begin position="400"/>
        <end position="423"/>
    </location>
</feature>
<keyword evidence="3" id="KW-0813">Transport</keyword>
<dbReference type="RefSeq" id="WP_101630918.1">
    <property type="nucleotide sequence ID" value="NZ_JASODW010000002.1"/>
</dbReference>
<keyword evidence="8 12" id="KW-0472">Membrane</keyword>
<keyword evidence="4" id="KW-1003">Cell membrane</keyword>
<evidence type="ECO:0000256" key="5">
    <source>
        <dbReference type="ARBA" id="ARBA00022692"/>
    </source>
</evidence>
<feature type="transmembrane region" description="Helical" evidence="12">
    <location>
        <begin position="363"/>
        <end position="388"/>
    </location>
</feature>
<feature type="transmembrane region" description="Helical" evidence="12">
    <location>
        <begin position="272"/>
        <end position="297"/>
    </location>
</feature>
<evidence type="ECO:0000313" key="14">
    <source>
        <dbReference type="EMBL" id="MDK6274692.1"/>
    </source>
</evidence>
<dbReference type="GO" id="GO:0005886">
    <property type="term" value="C:plasma membrane"/>
    <property type="evidence" value="ECO:0007669"/>
    <property type="project" value="UniProtKB-SubCell"/>
</dbReference>
<keyword evidence="7 12" id="KW-1133">Transmembrane helix</keyword>
<feature type="transmembrane region" description="Helical" evidence="12">
    <location>
        <begin position="54"/>
        <end position="73"/>
    </location>
</feature>
<evidence type="ECO:0000256" key="9">
    <source>
        <dbReference type="ARBA" id="ARBA00037295"/>
    </source>
</evidence>
<evidence type="ECO:0000256" key="2">
    <source>
        <dbReference type="ARBA" id="ARBA00008240"/>
    </source>
</evidence>
<organism evidence="14 15">
    <name type="scientific">Pseudoglutamicibacter cumminsii</name>
    <dbReference type="NCBI Taxonomy" id="156979"/>
    <lineage>
        <taxon>Bacteria</taxon>
        <taxon>Bacillati</taxon>
        <taxon>Actinomycetota</taxon>
        <taxon>Actinomycetes</taxon>
        <taxon>Micrococcales</taxon>
        <taxon>Micrococcaceae</taxon>
        <taxon>Pseudoglutamicibacter</taxon>
    </lineage>
</organism>
<evidence type="ECO:0000256" key="10">
    <source>
        <dbReference type="ARBA" id="ARBA00039918"/>
    </source>
</evidence>
<feature type="transmembrane region" description="Helical" evidence="12">
    <location>
        <begin position="180"/>
        <end position="203"/>
    </location>
</feature>
<dbReference type="InterPro" id="IPR020846">
    <property type="entry name" value="MFS_dom"/>
</dbReference>
<dbReference type="Pfam" id="PF07690">
    <property type="entry name" value="MFS_1"/>
    <property type="match status" value="1"/>
</dbReference>
<dbReference type="EMBL" id="JASODW010000002">
    <property type="protein sequence ID" value="MDK6274692.1"/>
    <property type="molecule type" value="Genomic_DNA"/>
</dbReference>
<comment type="similarity">
    <text evidence="2">Belongs to the major facilitator superfamily. Metabolite:H+ Symporter (MHS) family (TC 2.A.1.6) family.</text>
</comment>
<keyword evidence="6" id="KW-0769">Symport</keyword>
<dbReference type="PANTHER" id="PTHR43045">
    <property type="entry name" value="SHIKIMATE TRANSPORTER"/>
    <property type="match status" value="1"/>
</dbReference>
<dbReference type="InterPro" id="IPR005828">
    <property type="entry name" value="MFS_sugar_transport-like"/>
</dbReference>
<feature type="transmembrane region" description="Helical" evidence="12">
    <location>
        <begin position="309"/>
        <end position="329"/>
    </location>
</feature>
<reference evidence="14" key="1">
    <citation type="submission" date="2023-05" db="EMBL/GenBank/DDBJ databases">
        <title>Cataloging the Phylogenetic Diversity of Human Bladder Bacteria.</title>
        <authorList>
            <person name="Du J."/>
        </authorList>
    </citation>
    <scope>NUCLEOTIDE SEQUENCE</scope>
    <source>
        <strain evidence="14">UMB9978</strain>
    </source>
</reference>
<dbReference type="PROSITE" id="PS00216">
    <property type="entry name" value="SUGAR_TRANSPORT_1"/>
    <property type="match status" value="1"/>
</dbReference>
<evidence type="ECO:0000256" key="11">
    <source>
        <dbReference type="SAM" id="MobiDB-lite"/>
    </source>
</evidence>
<dbReference type="PROSITE" id="PS50850">
    <property type="entry name" value="MFS"/>
    <property type="match status" value="1"/>
</dbReference>
<dbReference type="CDD" id="cd17369">
    <property type="entry name" value="MFS_ShiA_like"/>
    <property type="match status" value="1"/>
</dbReference>
<accession>A0AAP4FGA5</accession>
<comment type="subcellular location">
    <subcellularLocation>
        <location evidence="1">Cell membrane</location>
        <topology evidence="1">Multi-pass membrane protein</topology>
    </subcellularLocation>
</comment>
<feature type="transmembrane region" description="Helical" evidence="12">
    <location>
        <begin position="79"/>
        <end position="103"/>
    </location>
</feature>
<dbReference type="Gene3D" id="1.20.1250.20">
    <property type="entry name" value="MFS general substrate transporter like domains"/>
    <property type="match status" value="2"/>
</dbReference>
<dbReference type="PANTHER" id="PTHR43045:SF1">
    <property type="entry name" value="SHIKIMATE TRANSPORTER"/>
    <property type="match status" value="1"/>
</dbReference>
<name>A0AAP4FGA5_9MICC</name>
<dbReference type="Proteomes" id="UP001240483">
    <property type="component" value="Unassembled WGS sequence"/>
</dbReference>
<dbReference type="GO" id="GO:0015293">
    <property type="term" value="F:symporter activity"/>
    <property type="evidence" value="ECO:0007669"/>
    <property type="project" value="UniProtKB-KW"/>
</dbReference>
<dbReference type="SUPFAM" id="SSF103473">
    <property type="entry name" value="MFS general substrate transporter"/>
    <property type="match status" value="1"/>
</dbReference>
<feature type="transmembrane region" description="Helical" evidence="12">
    <location>
        <begin position="215"/>
        <end position="234"/>
    </location>
</feature>
<dbReference type="Pfam" id="PF00083">
    <property type="entry name" value="Sugar_tr"/>
    <property type="match status" value="1"/>
</dbReference>
<comment type="caution">
    <text evidence="14">The sequence shown here is derived from an EMBL/GenBank/DDBJ whole genome shotgun (WGS) entry which is preliminary data.</text>
</comment>
<evidence type="ECO:0000256" key="12">
    <source>
        <dbReference type="SAM" id="Phobius"/>
    </source>
</evidence>
<dbReference type="AlphaFoldDB" id="A0AAP4FGA5"/>
<feature type="transmembrane region" description="Helical" evidence="12">
    <location>
        <begin position="139"/>
        <end position="159"/>
    </location>
</feature>
<dbReference type="InterPro" id="IPR005829">
    <property type="entry name" value="Sugar_transporter_CS"/>
</dbReference>
<feature type="transmembrane region" description="Helical" evidence="12">
    <location>
        <begin position="115"/>
        <end position="133"/>
    </location>
</feature>
<feature type="transmembrane region" description="Helical" evidence="12">
    <location>
        <begin position="435"/>
        <end position="453"/>
    </location>
</feature>
<evidence type="ECO:0000256" key="1">
    <source>
        <dbReference type="ARBA" id="ARBA00004651"/>
    </source>
</evidence>